<evidence type="ECO:0000256" key="2">
    <source>
        <dbReference type="ARBA" id="ARBA00022771"/>
    </source>
</evidence>
<dbReference type="Proteomes" id="UP000466442">
    <property type="component" value="Unassembled WGS sequence"/>
</dbReference>
<dbReference type="SUPFAM" id="SSF57716">
    <property type="entry name" value="Glucocorticoid receptor-like (DNA-binding domain)"/>
    <property type="match status" value="1"/>
</dbReference>
<evidence type="ECO:0000313" key="6">
    <source>
        <dbReference type="EMBL" id="KAF6204481.1"/>
    </source>
</evidence>
<dbReference type="Gene3D" id="6.20.210.20">
    <property type="entry name" value="THAP domain"/>
    <property type="match status" value="1"/>
</dbReference>
<evidence type="ECO:0000256" key="5">
    <source>
        <dbReference type="SAM" id="MobiDB-lite"/>
    </source>
</evidence>
<dbReference type="GO" id="GO:0008270">
    <property type="term" value="F:zinc ion binding"/>
    <property type="evidence" value="ECO:0007669"/>
    <property type="project" value="UniProtKB-KW"/>
</dbReference>
<evidence type="ECO:0000313" key="7">
    <source>
        <dbReference type="Proteomes" id="UP000466442"/>
    </source>
</evidence>
<dbReference type="InterPro" id="IPR006612">
    <property type="entry name" value="THAP_Znf"/>
</dbReference>
<dbReference type="PROSITE" id="PS50950">
    <property type="entry name" value="ZF_THAP"/>
    <property type="match status" value="1"/>
</dbReference>
<keyword evidence="7" id="KW-1185">Reference proteome</keyword>
<feature type="region of interest" description="Disordered" evidence="5">
    <location>
        <begin position="137"/>
        <end position="157"/>
    </location>
</feature>
<reference evidence="6" key="1">
    <citation type="journal article" date="2021" name="Mol. Ecol. Resour.">
        <title>Apolygus lucorum genome provides insights into omnivorousness and mesophyll feeding.</title>
        <authorList>
            <person name="Liu Y."/>
            <person name="Liu H."/>
            <person name="Wang H."/>
            <person name="Huang T."/>
            <person name="Liu B."/>
            <person name="Yang B."/>
            <person name="Yin L."/>
            <person name="Li B."/>
            <person name="Zhang Y."/>
            <person name="Zhang S."/>
            <person name="Jiang F."/>
            <person name="Zhang X."/>
            <person name="Ren Y."/>
            <person name="Wang B."/>
            <person name="Wang S."/>
            <person name="Lu Y."/>
            <person name="Wu K."/>
            <person name="Fan W."/>
            <person name="Wang G."/>
        </authorList>
    </citation>
    <scope>NUCLEOTIDE SEQUENCE</scope>
    <source>
        <strain evidence="6">12Hb</strain>
    </source>
</reference>
<dbReference type="AlphaFoldDB" id="A0A6A4J732"/>
<feature type="region of interest" description="Disordered" evidence="5">
    <location>
        <begin position="274"/>
        <end position="297"/>
    </location>
</feature>
<protein>
    <submittedName>
        <fullName evidence="6">Uncharacterized protein</fullName>
    </submittedName>
</protein>
<dbReference type="EMBL" id="WIXP02000010">
    <property type="protein sequence ID" value="KAF6204481.1"/>
    <property type="molecule type" value="Genomic_DNA"/>
</dbReference>
<keyword evidence="2" id="KW-0863">Zinc-finger</keyword>
<name>A0A6A4J732_APOLU</name>
<feature type="compositionally biased region" description="Polar residues" evidence="5">
    <location>
        <begin position="148"/>
        <end position="157"/>
    </location>
</feature>
<keyword evidence="4" id="KW-0238">DNA-binding</keyword>
<proteinExistence type="predicted"/>
<evidence type="ECO:0000256" key="3">
    <source>
        <dbReference type="ARBA" id="ARBA00022833"/>
    </source>
</evidence>
<accession>A0A6A4J732</accession>
<evidence type="ECO:0000256" key="4">
    <source>
        <dbReference type="ARBA" id="ARBA00023125"/>
    </source>
</evidence>
<evidence type="ECO:0000256" key="1">
    <source>
        <dbReference type="ARBA" id="ARBA00022723"/>
    </source>
</evidence>
<dbReference type="InterPro" id="IPR038441">
    <property type="entry name" value="THAP_Znf_sf"/>
</dbReference>
<comment type="caution">
    <text evidence="6">The sequence shown here is derived from an EMBL/GenBank/DDBJ whole genome shotgun (WGS) entry which is preliminary data.</text>
</comment>
<organism evidence="6 7">
    <name type="scientific">Apolygus lucorum</name>
    <name type="common">Small green plant bug</name>
    <name type="synonym">Lygocoris lucorum</name>
    <dbReference type="NCBI Taxonomy" id="248454"/>
    <lineage>
        <taxon>Eukaryota</taxon>
        <taxon>Metazoa</taxon>
        <taxon>Ecdysozoa</taxon>
        <taxon>Arthropoda</taxon>
        <taxon>Hexapoda</taxon>
        <taxon>Insecta</taxon>
        <taxon>Pterygota</taxon>
        <taxon>Neoptera</taxon>
        <taxon>Paraneoptera</taxon>
        <taxon>Hemiptera</taxon>
        <taxon>Heteroptera</taxon>
        <taxon>Panheteroptera</taxon>
        <taxon>Cimicomorpha</taxon>
        <taxon>Miridae</taxon>
        <taxon>Mirini</taxon>
        <taxon>Apolygus</taxon>
    </lineage>
</organism>
<sequence>MRCCSVMGCEYSVLGKKKTSDVSFHKVPDKYKRPHDYLEWKRALQIKKLPMTTWVCSLHFDDADYHHRVLPSICKFLSYKPRRTLRLDAVPHLNLKPQERDTSSELLLPTVIQGVDVQHEGEKHPYFPQETVYLPSSSTELYEENSEGEQSNASSEDQAILFDEDSPFPKVTHLSQVQCESGTERCRASSDDPDLVDTARRSTGNADDAASEDLDGIATISADQGTQGYSRKDEYRLERRVESNQLPEEFNVGRYECIADGECPCGLPKANHQPNFDSIANEKSNNEEDNNETNKDECSDDANYGCSVCENNDNKTLVVRWGLRQQAKETSYSRSMKFPHRVGNHQSTLELSTSKLMLSRQRQLLLLRQTMSSIVHKRSTPNILRKRHR</sequence>
<keyword evidence="1" id="KW-0479">Metal-binding</keyword>
<dbReference type="GO" id="GO:0003677">
    <property type="term" value="F:DNA binding"/>
    <property type="evidence" value="ECO:0007669"/>
    <property type="project" value="UniProtKB-UniRule"/>
</dbReference>
<gene>
    <name evidence="6" type="ORF">GE061_002822</name>
</gene>
<dbReference type="SMART" id="SM00980">
    <property type="entry name" value="THAP"/>
    <property type="match status" value="1"/>
</dbReference>
<feature type="region of interest" description="Disordered" evidence="5">
    <location>
        <begin position="182"/>
        <end position="234"/>
    </location>
</feature>
<dbReference type="Pfam" id="PF05485">
    <property type="entry name" value="THAP"/>
    <property type="match status" value="1"/>
</dbReference>
<keyword evidence="3" id="KW-0862">Zinc</keyword>